<dbReference type="GO" id="GO:0006520">
    <property type="term" value="P:amino acid metabolic process"/>
    <property type="evidence" value="ECO:0007669"/>
    <property type="project" value="TreeGrafter"/>
</dbReference>
<keyword evidence="1" id="KW-0663">Pyridoxal phosphate</keyword>
<organism evidence="3 4">
    <name type="scientific">Drechslerella dactyloides</name>
    <name type="common">Nematode-trapping fungus</name>
    <name type="synonym">Arthrobotrys dactyloides</name>
    <dbReference type="NCBI Taxonomy" id="74499"/>
    <lineage>
        <taxon>Eukaryota</taxon>
        <taxon>Fungi</taxon>
        <taxon>Dikarya</taxon>
        <taxon>Ascomycota</taxon>
        <taxon>Pezizomycotina</taxon>
        <taxon>Orbiliomycetes</taxon>
        <taxon>Orbiliales</taxon>
        <taxon>Orbiliaceae</taxon>
        <taxon>Drechslerella</taxon>
    </lineage>
</organism>
<evidence type="ECO:0000313" key="4">
    <source>
        <dbReference type="Proteomes" id="UP001221413"/>
    </source>
</evidence>
<dbReference type="PRINTS" id="PR00753">
    <property type="entry name" value="ACCSYNTHASE"/>
</dbReference>
<dbReference type="SUPFAM" id="SSF53383">
    <property type="entry name" value="PLP-dependent transferases"/>
    <property type="match status" value="1"/>
</dbReference>
<dbReference type="InterPro" id="IPR050478">
    <property type="entry name" value="Ethylene_sulfur-biosynth"/>
</dbReference>
<dbReference type="Proteomes" id="UP001221413">
    <property type="component" value="Unassembled WGS sequence"/>
</dbReference>
<name>A0AAD6J5R0_DREDA</name>
<dbReference type="CDD" id="cd00609">
    <property type="entry name" value="AAT_like"/>
    <property type="match status" value="1"/>
</dbReference>
<sequence>MMEDVQLEEIVVSAGVSGIMDHLVWTLCDEGDGILVGKPMYSGFAKVCYERELRIFNKSKPGRKIRALLIANPHNPFGKCYSRQALLAYMEFCEAHDLHLIADEIYAMSIFKTPSNKEAIGFHSVLSIPNVGIIDPRRIHVLYGMSKDFSSNGLRLGMVISRDKKLVEVMAGLALFSWTSSPADLAWCIILEDAAFLEYYLSEHQRRLAEGYEFLAGILDNLGINYVKGGNAGFFLWIDLSFALERPAHGGEPGIEEDMRLDQKLIRGGVHLAAGIGYQAEKVGWYR</sequence>
<dbReference type="AlphaFoldDB" id="A0AAD6J5R0"/>
<dbReference type="Pfam" id="PF00155">
    <property type="entry name" value="Aminotran_1_2"/>
    <property type="match status" value="1"/>
</dbReference>
<dbReference type="PANTHER" id="PTHR43795:SF39">
    <property type="entry name" value="AMINOTRANSFERASE CLASS I_CLASSII DOMAIN-CONTAINING PROTEIN"/>
    <property type="match status" value="1"/>
</dbReference>
<dbReference type="InterPro" id="IPR015424">
    <property type="entry name" value="PyrdxlP-dep_Trfase"/>
</dbReference>
<comment type="caution">
    <text evidence="3">The sequence shown here is derived from an EMBL/GenBank/DDBJ whole genome shotgun (WGS) entry which is preliminary data.</text>
</comment>
<dbReference type="Gene3D" id="3.40.640.10">
    <property type="entry name" value="Type I PLP-dependent aspartate aminotransferase-like (Major domain)"/>
    <property type="match status" value="2"/>
</dbReference>
<feature type="domain" description="Aminotransferase class I/classII large" evidence="2">
    <location>
        <begin position="8"/>
        <end position="275"/>
    </location>
</feature>
<gene>
    <name evidence="3" type="ORF">Dda_3383</name>
</gene>
<dbReference type="InterPro" id="IPR004839">
    <property type="entry name" value="Aminotransferase_I/II_large"/>
</dbReference>
<reference evidence="3" key="1">
    <citation type="submission" date="2023-01" db="EMBL/GenBank/DDBJ databases">
        <title>The chitinases involved in constricting ring structure development in the nematode-trapping fungus Drechslerella dactyloides.</title>
        <authorList>
            <person name="Wang R."/>
            <person name="Zhang L."/>
            <person name="Tang P."/>
            <person name="Li S."/>
            <person name="Liang L."/>
        </authorList>
    </citation>
    <scope>NUCLEOTIDE SEQUENCE</scope>
    <source>
        <strain evidence="3">YMF1.00031</strain>
    </source>
</reference>
<dbReference type="Gene3D" id="3.90.1150.10">
    <property type="entry name" value="Aspartate Aminotransferase, domain 1"/>
    <property type="match status" value="1"/>
</dbReference>
<proteinExistence type="predicted"/>
<dbReference type="InterPro" id="IPR015422">
    <property type="entry name" value="PyrdxlP-dep_Trfase_small"/>
</dbReference>
<protein>
    <recommendedName>
        <fullName evidence="2">Aminotransferase class I/classII large domain-containing protein</fullName>
    </recommendedName>
</protein>
<dbReference type="GO" id="GO:0008483">
    <property type="term" value="F:transaminase activity"/>
    <property type="evidence" value="ECO:0007669"/>
    <property type="project" value="TreeGrafter"/>
</dbReference>
<dbReference type="EMBL" id="JAQGDS010000003">
    <property type="protein sequence ID" value="KAJ6262572.1"/>
    <property type="molecule type" value="Genomic_DNA"/>
</dbReference>
<evidence type="ECO:0000313" key="3">
    <source>
        <dbReference type="EMBL" id="KAJ6262572.1"/>
    </source>
</evidence>
<dbReference type="PANTHER" id="PTHR43795">
    <property type="entry name" value="BIFUNCTIONAL ASPARTATE AMINOTRANSFERASE AND GLUTAMATE/ASPARTATE-PREPHENATE AMINOTRANSFERASE-RELATED"/>
    <property type="match status" value="1"/>
</dbReference>
<evidence type="ECO:0000259" key="2">
    <source>
        <dbReference type="Pfam" id="PF00155"/>
    </source>
</evidence>
<keyword evidence="4" id="KW-1185">Reference proteome</keyword>
<dbReference type="InterPro" id="IPR015421">
    <property type="entry name" value="PyrdxlP-dep_Trfase_major"/>
</dbReference>
<evidence type="ECO:0000256" key="1">
    <source>
        <dbReference type="ARBA" id="ARBA00022898"/>
    </source>
</evidence>
<dbReference type="GO" id="GO:0030170">
    <property type="term" value="F:pyridoxal phosphate binding"/>
    <property type="evidence" value="ECO:0007669"/>
    <property type="project" value="InterPro"/>
</dbReference>
<accession>A0AAD6J5R0</accession>